<keyword evidence="2" id="KW-0808">Transferase</keyword>
<dbReference type="GO" id="GO:0005524">
    <property type="term" value="F:ATP binding"/>
    <property type="evidence" value="ECO:0007669"/>
    <property type="project" value="UniProtKB-KW"/>
</dbReference>
<dbReference type="Pfam" id="PF00069">
    <property type="entry name" value="Pkinase"/>
    <property type="match status" value="1"/>
</dbReference>
<evidence type="ECO:0000256" key="1">
    <source>
        <dbReference type="ARBA" id="ARBA00022527"/>
    </source>
</evidence>
<evidence type="ECO:0000313" key="7">
    <source>
        <dbReference type="EMBL" id="CAJ1390036.1"/>
    </source>
</evidence>
<protein>
    <recommendedName>
        <fullName evidence="6">Protein kinase domain-containing protein</fullName>
    </recommendedName>
</protein>
<dbReference type="EMBL" id="CAUJNA010002001">
    <property type="protein sequence ID" value="CAJ1390036.1"/>
    <property type="molecule type" value="Genomic_DNA"/>
</dbReference>
<dbReference type="Gene3D" id="1.10.510.10">
    <property type="entry name" value="Transferase(Phosphotransferase) domain 1"/>
    <property type="match status" value="1"/>
</dbReference>
<evidence type="ECO:0000256" key="4">
    <source>
        <dbReference type="ARBA" id="ARBA00022777"/>
    </source>
</evidence>
<keyword evidence="1" id="KW-0723">Serine/threonine-protein kinase</keyword>
<proteinExistence type="predicted"/>
<dbReference type="PANTHER" id="PTHR24353">
    <property type="entry name" value="CYCLIC NUCLEOTIDE-DEPENDENT PROTEIN KINASE"/>
    <property type="match status" value="1"/>
</dbReference>
<dbReference type="AlphaFoldDB" id="A0AA36N0D9"/>
<sequence>MGAKAAFYVACVALGLSHLHEKHVIWRDLKLENCLLTSKGYVKLTDMGIAKMVTGKTFTVCGTADYFAPETLKQVGHNRAVDWWALGVMLFIMIAGHSPFDAPEVTQIYKNIIRGLSKVQFPAGFSPEAEECVRSLCRKKPEDRITMQRGGIQNLWALAFFNGMNWEAVQDQTWPPPFVPETDYDKISNRQLSRHVHIVWEGLQPWAPEAEEEPSQSWGSLACILVSPVTSIIMISACARRVALSARAVPAGAAANVSPLAAQTRLLHQSSPRFNQCVNPGYPVMWTLVYDKPAYDPEMELEYDVMPRDEFGVPAHIPPEISTAIRHTYYIPPQYYPFLKKLGDDTPELKPWMDKLINGEMTFDDYEEMFYQFAKPLKIHRPLIPMPYRSAEEVKRTEEVMWEGAWLSFRQRVLGDYISRHHFRDFLGGIGVGLFFAWVYTQQHRQYRIDMKLFYLEAPEHKINWVTPRGDL</sequence>
<dbReference type="SMART" id="SM00220">
    <property type="entry name" value="S_TKc"/>
    <property type="match status" value="1"/>
</dbReference>
<accession>A0AA36N0D9</accession>
<dbReference type="SUPFAM" id="SSF56112">
    <property type="entry name" value="Protein kinase-like (PK-like)"/>
    <property type="match status" value="1"/>
</dbReference>
<dbReference type="InterPro" id="IPR011009">
    <property type="entry name" value="Kinase-like_dom_sf"/>
</dbReference>
<keyword evidence="5" id="KW-0067">ATP-binding</keyword>
<keyword evidence="3" id="KW-0547">Nucleotide-binding</keyword>
<evidence type="ECO:0000259" key="6">
    <source>
        <dbReference type="PROSITE" id="PS50011"/>
    </source>
</evidence>
<keyword evidence="8" id="KW-1185">Reference proteome</keyword>
<feature type="domain" description="Protein kinase" evidence="6">
    <location>
        <begin position="1"/>
        <end position="161"/>
    </location>
</feature>
<comment type="caution">
    <text evidence="7">The sequence shown here is derived from an EMBL/GenBank/DDBJ whole genome shotgun (WGS) entry which is preliminary data.</text>
</comment>
<evidence type="ECO:0000256" key="3">
    <source>
        <dbReference type="ARBA" id="ARBA00022741"/>
    </source>
</evidence>
<evidence type="ECO:0000256" key="2">
    <source>
        <dbReference type="ARBA" id="ARBA00022679"/>
    </source>
</evidence>
<keyword evidence="4" id="KW-0418">Kinase</keyword>
<dbReference type="PROSITE" id="PS50011">
    <property type="entry name" value="PROTEIN_KINASE_DOM"/>
    <property type="match status" value="1"/>
</dbReference>
<evidence type="ECO:0000313" key="8">
    <source>
        <dbReference type="Proteomes" id="UP001178507"/>
    </source>
</evidence>
<dbReference type="GO" id="GO:0004674">
    <property type="term" value="F:protein serine/threonine kinase activity"/>
    <property type="evidence" value="ECO:0007669"/>
    <property type="project" value="UniProtKB-KW"/>
</dbReference>
<reference evidence="7" key="1">
    <citation type="submission" date="2023-08" db="EMBL/GenBank/DDBJ databases">
        <authorList>
            <person name="Chen Y."/>
            <person name="Shah S."/>
            <person name="Dougan E. K."/>
            <person name="Thang M."/>
            <person name="Chan C."/>
        </authorList>
    </citation>
    <scope>NUCLEOTIDE SEQUENCE</scope>
</reference>
<dbReference type="InterPro" id="IPR000719">
    <property type="entry name" value="Prot_kinase_dom"/>
</dbReference>
<gene>
    <name evidence="7" type="ORF">EVOR1521_LOCUS15545</name>
</gene>
<organism evidence="7 8">
    <name type="scientific">Effrenium voratum</name>
    <dbReference type="NCBI Taxonomy" id="2562239"/>
    <lineage>
        <taxon>Eukaryota</taxon>
        <taxon>Sar</taxon>
        <taxon>Alveolata</taxon>
        <taxon>Dinophyceae</taxon>
        <taxon>Suessiales</taxon>
        <taxon>Symbiodiniaceae</taxon>
        <taxon>Effrenium</taxon>
    </lineage>
</organism>
<dbReference type="Proteomes" id="UP001178507">
    <property type="component" value="Unassembled WGS sequence"/>
</dbReference>
<name>A0AA36N0D9_9DINO</name>
<evidence type="ECO:0000256" key="5">
    <source>
        <dbReference type="ARBA" id="ARBA00022840"/>
    </source>
</evidence>